<dbReference type="EMBL" id="JAKKPZ010000296">
    <property type="protein sequence ID" value="KAI1696964.1"/>
    <property type="molecule type" value="Genomic_DNA"/>
</dbReference>
<dbReference type="AlphaFoldDB" id="A0AAD4MLN8"/>
<name>A0AAD4MLN8_9BILA</name>
<protein>
    <submittedName>
        <fullName evidence="1">Uncharacterized protein</fullName>
    </submittedName>
</protein>
<organism evidence="1 2">
    <name type="scientific">Ditylenchus destructor</name>
    <dbReference type="NCBI Taxonomy" id="166010"/>
    <lineage>
        <taxon>Eukaryota</taxon>
        <taxon>Metazoa</taxon>
        <taxon>Ecdysozoa</taxon>
        <taxon>Nematoda</taxon>
        <taxon>Chromadorea</taxon>
        <taxon>Rhabditida</taxon>
        <taxon>Tylenchina</taxon>
        <taxon>Tylenchomorpha</taxon>
        <taxon>Sphaerularioidea</taxon>
        <taxon>Anguinidae</taxon>
        <taxon>Anguininae</taxon>
        <taxon>Ditylenchus</taxon>
    </lineage>
</organism>
<accession>A0AAD4MLN8</accession>
<sequence length="227" mass="25681">MKSDAITIAPLVIFCFIVRQALGTFLLRYSVAFLEAQSRSRFGSPHLIRSAAFARAQSNLGTMNGKVTLQRKGSGPVKGQSITLYGNGESDNVTFDATFPECDFSNAFKRVGWDYKEEVEDRFAFRYDSTEKDCVLFLWWNKTDRGIKQLRQTDEWKIDSDSIVSAENSDNKQFVFKNGRMSLGYPRAPVCAPSFEDGALLFTVEIPPKYCNATLVFVSYFIECFIV</sequence>
<comment type="caution">
    <text evidence="1">The sequence shown here is derived from an EMBL/GenBank/DDBJ whole genome shotgun (WGS) entry which is preliminary data.</text>
</comment>
<gene>
    <name evidence="1" type="ORF">DdX_18781</name>
</gene>
<keyword evidence="2" id="KW-1185">Reference proteome</keyword>
<reference evidence="1" key="1">
    <citation type="submission" date="2022-01" db="EMBL/GenBank/DDBJ databases">
        <title>Genome Sequence Resource for Two Populations of Ditylenchus destructor, the Migratory Endoparasitic Phytonematode.</title>
        <authorList>
            <person name="Zhang H."/>
            <person name="Lin R."/>
            <person name="Xie B."/>
        </authorList>
    </citation>
    <scope>NUCLEOTIDE SEQUENCE</scope>
    <source>
        <strain evidence="1">BazhouSP</strain>
    </source>
</reference>
<proteinExistence type="predicted"/>
<evidence type="ECO:0000313" key="1">
    <source>
        <dbReference type="EMBL" id="KAI1696964.1"/>
    </source>
</evidence>
<dbReference type="Proteomes" id="UP001201812">
    <property type="component" value="Unassembled WGS sequence"/>
</dbReference>
<evidence type="ECO:0000313" key="2">
    <source>
        <dbReference type="Proteomes" id="UP001201812"/>
    </source>
</evidence>